<reference evidence="4" key="1">
    <citation type="submission" date="2019-08" db="EMBL/GenBank/DDBJ databases">
        <title>The improved chromosome-level genome for the pearl oyster Pinctada fucata martensii using PacBio sequencing and Hi-C.</title>
        <authorList>
            <person name="Zheng Z."/>
        </authorList>
    </citation>
    <scope>NUCLEOTIDE SEQUENCE</scope>
    <source>
        <strain evidence="4">ZZ-2019</strain>
        <tissue evidence="4">Adductor muscle</tissue>
    </source>
</reference>
<evidence type="ECO:0000313" key="5">
    <source>
        <dbReference type="Proteomes" id="UP001186944"/>
    </source>
</evidence>
<feature type="repeat" description="ANK" evidence="3">
    <location>
        <begin position="194"/>
        <end position="226"/>
    </location>
</feature>
<evidence type="ECO:0000256" key="1">
    <source>
        <dbReference type="ARBA" id="ARBA00022737"/>
    </source>
</evidence>
<sequence>MCTVENTRGFNVCYGGETSLTRAISLEQFEITFYLLNKEGIDVDSMNRWDRTALMLASCTSNVSLIDSLISAGADVQKSDLYGDTALHLSAFYDRIDVLNRLLLMGTDVDKTNHKGRTPFFVAVDNLALVSARALVKSGCDVNKSNHDQRTPLMVLAGHNMKMSFEKGIKESDIISIIEYMKSHDVDMSATDKNGDTALHFAVESRNVYLVACLLQYGCSANIRNHEGLTAFTKAILYGQYKSADIMTMFCDMNSLLSNDSLGLFRRLLLDNTERPLSEDQRVLCLKILDIVDYAMLENFRVIISERKPLNTEENEFLQTLLPVSILTKPCQRKNFIGDETHINT</sequence>
<feature type="repeat" description="ANK" evidence="3">
    <location>
        <begin position="49"/>
        <end position="81"/>
    </location>
</feature>
<dbReference type="SUPFAM" id="SSF48403">
    <property type="entry name" value="Ankyrin repeat"/>
    <property type="match status" value="1"/>
</dbReference>
<dbReference type="Proteomes" id="UP001186944">
    <property type="component" value="Unassembled WGS sequence"/>
</dbReference>
<gene>
    <name evidence="4" type="ORF">FSP39_022145</name>
</gene>
<dbReference type="PANTHER" id="PTHR24171:SF9">
    <property type="entry name" value="ANKYRIN REPEAT DOMAIN-CONTAINING PROTEIN 39"/>
    <property type="match status" value="1"/>
</dbReference>
<comment type="caution">
    <text evidence="4">The sequence shown here is derived from an EMBL/GenBank/DDBJ whole genome shotgun (WGS) entry which is preliminary data.</text>
</comment>
<dbReference type="EMBL" id="VSWD01000005">
    <property type="protein sequence ID" value="KAK3103817.1"/>
    <property type="molecule type" value="Genomic_DNA"/>
</dbReference>
<evidence type="ECO:0000256" key="2">
    <source>
        <dbReference type="ARBA" id="ARBA00023043"/>
    </source>
</evidence>
<organism evidence="4 5">
    <name type="scientific">Pinctada imbricata</name>
    <name type="common">Atlantic pearl-oyster</name>
    <name type="synonym">Pinctada martensii</name>
    <dbReference type="NCBI Taxonomy" id="66713"/>
    <lineage>
        <taxon>Eukaryota</taxon>
        <taxon>Metazoa</taxon>
        <taxon>Spiralia</taxon>
        <taxon>Lophotrochozoa</taxon>
        <taxon>Mollusca</taxon>
        <taxon>Bivalvia</taxon>
        <taxon>Autobranchia</taxon>
        <taxon>Pteriomorphia</taxon>
        <taxon>Pterioida</taxon>
        <taxon>Pterioidea</taxon>
        <taxon>Pteriidae</taxon>
        <taxon>Pinctada</taxon>
    </lineage>
</organism>
<dbReference type="PROSITE" id="PS50088">
    <property type="entry name" value="ANK_REPEAT"/>
    <property type="match status" value="3"/>
</dbReference>
<feature type="repeat" description="ANK" evidence="3">
    <location>
        <begin position="82"/>
        <end position="114"/>
    </location>
</feature>
<evidence type="ECO:0000256" key="3">
    <source>
        <dbReference type="PROSITE-ProRule" id="PRU00023"/>
    </source>
</evidence>
<name>A0AA89CBH5_PINIB</name>
<protein>
    <submittedName>
        <fullName evidence="4">Uncharacterized protein</fullName>
    </submittedName>
</protein>
<dbReference type="SMART" id="SM00248">
    <property type="entry name" value="ANK"/>
    <property type="match status" value="6"/>
</dbReference>
<accession>A0AA89CBH5</accession>
<keyword evidence="5" id="KW-1185">Reference proteome</keyword>
<dbReference type="InterPro" id="IPR002110">
    <property type="entry name" value="Ankyrin_rpt"/>
</dbReference>
<keyword evidence="2 3" id="KW-0040">ANK repeat</keyword>
<dbReference type="InterPro" id="IPR036770">
    <property type="entry name" value="Ankyrin_rpt-contain_sf"/>
</dbReference>
<keyword evidence="1" id="KW-0677">Repeat</keyword>
<proteinExistence type="predicted"/>
<dbReference type="AlphaFoldDB" id="A0AA89CBH5"/>
<dbReference type="Gene3D" id="1.25.40.20">
    <property type="entry name" value="Ankyrin repeat-containing domain"/>
    <property type="match status" value="2"/>
</dbReference>
<dbReference type="PROSITE" id="PS50297">
    <property type="entry name" value="ANK_REP_REGION"/>
    <property type="match status" value="2"/>
</dbReference>
<evidence type="ECO:0000313" key="4">
    <source>
        <dbReference type="EMBL" id="KAK3103817.1"/>
    </source>
</evidence>
<dbReference type="Pfam" id="PF12796">
    <property type="entry name" value="Ank_2"/>
    <property type="match status" value="2"/>
</dbReference>
<dbReference type="PANTHER" id="PTHR24171">
    <property type="entry name" value="ANKYRIN REPEAT DOMAIN-CONTAINING PROTEIN 39-RELATED"/>
    <property type="match status" value="1"/>
</dbReference>